<organism evidence="9 11">
    <name type="scientific">Enterococcus malodoratus ATCC 43197</name>
    <dbReference type="NCBI Taxonomy" id="1158601"/>
    <lineage>
        <taxon>Bacteria</taxon>
        <taxon>Bacillati</taxon>
        <taxon>Bacillota</taxon>
        <taxon>Bacilli</taxon>
        <taxon>Lactobacillales</taxon>
        <taxon>Enterococcaceae</taxon>
        <taxon>Enterococcus</taxon>
    </lineage>
</organism>
<evidence type="ECO:0000256" key="1">
    <source>
        <dbReference type="ARBA" id="ARBA00022512"/>
    </source>
</evidence>
<reference evidence="9 11" key="1">
    <citation type="submission" date="2013-02" db="EMBL/GenBank/DDBJ databases">
        <title>The Genome Sequence of Enterococcus malodoratus ATCC_43197.</title>
        <authorList>
            <consortium name="The Broad Institute Genome Sequencing Platform"/>
            <consortium name="The Broad Institute Genome Sequencing Center for Infectious Disease"/>
            <person name="Earl A.M."/>
            <person name="Gilmore M.S."/>
            <person name="Lebreton F."/>
            <person name="Walker B."/>
            <person name="Young S.K."/>
            <person name="Zeng Q."/>
            <person name="Gargeya S."/>
            <person name="Fitzgerald M."/>
            <person name="Haas B."/>
            <person name="Abouelleil A."/>
            <person name="Alvarado L."/>
            <person name="Arachchi H.M."/>
            <person name="Berlin A.M."/>
            <person name="Chapman S.B."/>
            <person name="Dewar J."/>
            <person name="Goldberg J."/>
            <person name="Griggs A."/>
            <person name="Gujja S."/>
            <person name="Hansen M."/>
            <person name="Howarth C."/>
            <person name="Imamovic A."/>
            <person name="Larimer J."/>
            <person name="McCowan C."/>
            <person name="Murphy C."/>
            <person name="Neiman D."/>
            <person name="Pearson M."/>
            <person name="Priest M."/>
            <person name="Roberts A."/>
            <person name="Saif S."/>
            <person name="Shea T."/>
            <person name="Sisk P."/>
            <person name="Sykes S."/>
            <person name="Wortman J."/>
            <person name="Nusbaum C."/>
            <person name="Birren B."/>
        </authorList>
    </citation>
    <scope>NUCLEOTIDE SEQUENCE [LARGE SCALE GENOMIC DNA]</scope>
    <source>
        <strain evidence="9 11">ATCC 43197</strain>
    </source>
</reference>
<name>R2NPB0_9ENTE</name>
<feature type="signal peptide" evidence="7">
    <location>
        <begin position="1"/>
        <end position="21"/>
    </location>
</feature>
<dbReference type="PROSITE" id="PS50847">
    <property type="entry name" value="GRAM_POS_ANCHORING"/>
    <property type="match status" value="1"/>
</dbReference>
<feature type="domain" description="Gram-positive cocci surface proteins LPxTG" evidence="8">
    <location>
        <begin position="642"/>
        <end position="682"/>
    </location>
</feature>
<dbReference type="eggNOG" id="COG4932">
    <property type="taxonomic scope" value="Bacteria"/>
</dbReference>
<sequence length="682" mass="75444">MRKLGLKVLTLLFCCNMTVGMLPIQGHAVSNGSEALSESVETWMPDQNLRKAVAYYLGGINPDDITKEAMANLDMLTFDQYTLDIPENTVVDFTGLEYSGELLTFDSTYVIAENVPTIKVGDQSLVYVMPNVLKKLEVTGRVAQLQIGRRYGTGVPTSELINLGDYIHRLNPTDYLRVFSENMADFSSIGIQSDVLTDTYMAEFVSELQLLLPNLEVLEGHTGEVLYEQDVLKDFMGNSLLSASTHSAPGMIRYLDENKDDVYHYSNVDYTDKGMVFDELSDDVAYVLVEFARLPTLRSAGVNELANSNTRSLVNSMYSLSALIPVVRVRPGADVIVRYHDEDGKTIADEERLTGNVGAGYVSEQKVIDGHTFKEVQGEPTGTFTDQPQTVTYVYSKNQINAGGVTVKYQDTEGKTIADDERLTGVVGDSYVSEQKTIDGYTFKDVQGNPTGLFTDQPQTVTYVYSKNPLNVGTVTVKYQDTKGNKIAEEEQLTGNVGSAYVSEQKTINGYTFKEVRGNPTGVFTNEAQTVTYVYTQTQVPVKTNDITAKYQDENGKSISEDVIVKGTIGEDYATEQKKIDGYTFKEVRGNPTGKFTDQPQTVVYVYKKNVAANVDTTPISQNHITTFFNKVTGENTSGKSLPNTGEDTKYSQAFTIIGLALIFSTGIYLFGFRNKKGNHHR</sequence>
<evidence type="ECO:0000256" key="4">
    <source>
        <dbReference type="ARBA" id="ARBA00022737"/>
    </source>
</evidence>
<dbReference type="Pfam" id="PF00746">
    <property type="entry name" value="Gram_pos_anchor"/>
    <property type="match status" value="1"/>
</dbReference>
<keyword evidence="5" id="KW-0572">Peptidoglycan-anchor</keyword>
<dbReference type="PATRIC" id="fig|1158601.3.peg.3502"/>
<evidence type="ECO:0000256" key="3">
    <source>
        <dbReference type="ARBA" id="ARBA00022729"/>
    </source>
</evidence>
<evidence type="ECO:0000259" key="8">
    <source>
        <dbReference type="PROSITE" id="PS50847"/>
    </source>
</evidence>
<evidence type="ECO:0000256" key="2">
    <source>
        <dbReference type="ARBA" id="ARBA00022525"/>
    </source>
</evidence>
<gene>
    <name evidence="10" type="ORF">I585_02711</name>
    <name evidence="9" type="ORF">UAI_03528</name>
</gene>
<evidence type="ECO:0000256" key="5">
    <source>
        <dbReference type="ARBA" id="ARBA00023088"/>
    </source>
</evidence>
<keyword evidence="2" id="KW-0964">Secreted</keyword>
<keyword evidence="12" id="KW-1185">Reference proteome</keyword>
<keyword evidence="6" id="KW-0812">Transmembrane</keyword>
<comment type="caution">
    <text evidence="9">The sequence shown here is derived from an EMBL/GenBank/DDBJ whole genome shotgun (WGS) entry which is preliminary data.</text>
</comment>
<dbReference type="EMBL" id="ASWA01000003">
    <property type="protein sequence ID" value="EOT67190.1"/>
    <property type="molecule type" value="Genomic_DNA"/>
</dbReference>
<evidence type="ECO:0000313" key="10">
    <source>
        <dbReference type="EMBL" id="EOT67190.1"/>
    </source>
</evidence>
<evidence type="ECO:0000313" key="9">
    <source>
        <dbReference type="EMBL" id="EOH73852.1"/>
    </source>
</evidence>
<feature type="transmembrane region" description="Helical" evidence="6">
    <location>
        <begin position="651"/>
        <end position="672"/>
    </location>
</feature>
<dbReference type="Proteomes" id="UP000013783">
    <property type="component" value="Unassembled WGS sequence"/>
</dbReference>
<dbReference type="NCBIfam" id="TIGR01167">
    <property type="entry name" value="LPXTG_anchor"/>
    <property type="match status" value="1"/>
</dbReference>
<reference evidence="10 12" key="2">
    <citation type="submission" date="2013-03" db="EMBL/GenBank/DDBJ databases">
        <title>The Genome Sequence of Enterococcus malodoratus ATCC_43197 (PacBio/Illumina hybrid assembly).</title>
        <authorList>
            <consortium name="The Broad Institute Genomics Platform"/>
            <consortium name="The Broad Institute Genome Sequencing Center for Infectious Disease"/>
            <person name="Earl A."/>
            <person name="Russ C."/>
            <person name="Gilmore M."/>
            <person name="Surin D."/>
            <person name="Walker B."/>
            <person name="Young S."/>
            <person name="Zeng Q."/>
            <person name="Gargeya S."/>
            <person name="Fitzgerald M."/>
            <person name="Haas B."/>
            <person name="Abouelleil A."/>
            <person name="Allen A.W."/>
            <person name="Alvarado L."/>
            <person name="Arachchi H.M."/>
            <person name="Berlin A.M."/>
            <person name="Chapman S.B."/>
            <person name="Gainer-Dewar J."/>
            <person name="Goldberg J."/>
            <person name="Griggs A."/>
            <person name="Gujja S."/>
            <person name="Hansen M."/>
            <person name="Howarth C."/>
            <person name="Imamovic A."/>
            <person name="Ireland A."/>
            <person name="Larimer J."/>
            <person name="McCowan C."/>
            <person name="Murphy C."/>
            <person name="Pearson M."/>
            <person name="Poon T.W."/>
            <person name="Priest M."/>
            <person name="Roberts A."/>
            <person name="Saif S."/>
            <person name="Shea T."/>
            <person name="Sisk P."/>
            <person name="Sykes S."/>
            <person name="Wortman J."/>
            <person name="Nusbaum C."/>
            <person name="Birren B."/>
        </authorList>
    </citation>
    <scope>NUCLEOTIDE SEQUENCE [LARGE SCALE GENOMIC DNA]</scope>
    <source>
        <strain evidence="10 12">ATCC 43197</strain>
    </source>
</reference>
<dbReference type="OrthoDB" id="2173804at2"/>
<protein>
    <submittedName>
        <fullName evidence="9">LPXTG-domain-containing protein cell wall anchor domain</fullName>
    </submittedName>
</protein>
<evidence type="ECO:0000256" key="6">
    <source>
        <dbReference type="SAM" id="Phobius"/>
    </source>
</evidence>
<dbReference type="Pfam" id="PF06458">
    <property type="entry name" value="MucBP"/>
    <property type="match status" value="4"/>
</dbReference>
<dbReference type="Proteomes" id="UP000014148">
    <property type="component" value="Unassembled WGS sequence"/>
</dbReference>
<evidence type="ECO:0000313" key="11">
    <source>
        <dbReference type="Proteomes" id="UP000013783"/>
    </source>
</evidence>
<dbReference type="InterPro" id="IPR019931">
    <property type="entry name" value="LPXTG_anchor"/>
</dbReference>
<evidence type="ECO:0000313" key="12">
    <source>
        <dbReference type="Proteomes" id="UP000014148"/>
    </source>
</evidence>
<proteinExistence type="predicted"/>
<keyword evidence="4" id="KW-0677">Repeat</keyword>
<keyword evidence="6" id="KW-0472">Membrane</keyword>
<dbReference type="EMBL" id="AJAK01000023">
    <property type="protein sequence ID" value="EOH73852.1"/>
    <property type="molecule type" value="Genomic_DNA"/>
</dbReference>
<keyword evidence="6" id="KW-1133">Transmembrane helix</keyword>
<dbReference type="RefSeq" id="WP_010742320.1">
    <property type="nucleotide sequence ID" value="NZ_KB946251.1"/>
</dbReference>
<keyword evidence="3 7" id="KW-0732">Signal</keyword>
<dbReference type="STRING" id="71451.RV07_GL002681"/>
<dbReference type="Gene3D" id="3.10.20.320">
    <property type="entry name" value="Putative peptidoglycan bound protein (lpxtg motif)"/>
    <property type="match status" value="4"/>
</dbReference>
<keyword evidence="1" id="KW-0134">Cell wall</keyword>
<accession>R2NPB0</accession>
<feature type="chain" id="PRO_5038674380" evidence="7">
    <location>
        <begin position="22"/>
        <end position="682"/>
    </location>
</feature>
<dbReference type="AlphaFoldDB" id="R2NPB0"/>
<evidence type="ECO:0000256" key="7">
    <source>
        <dbReference type="SAM" id="SignalP"/>
    </source>
</evidence>
<dbReference type="InterPro" id="IPR009459">
    <property type="entry name" value="MucBP_dom"/>
</dbReference>